<feature type="compositionally biased region" description="Acidic residues" evidence="11">
    <location>
        <begin position="90"/>
        <end position="111"/>
    </location>
</feature>
<dbReference type="SUPFAM" id="SSF51445">
    <property type="entry name" value="(Trans)glycosidases"/>
    <property type="match status" value="1"/>
</dbReference>
<feature type="repeat" description="LDL-receptor class B" evidence="10">
    <location>
        <begin position="956"/>
        <end position="1000"/>
    </location>
</feature>
<feature type="transmembrane region" description="Helical" evidence="12">
    <location>
        <begin position="1895"/>
        <end position="1916"/>
    </location>
</feature>
<feature type="signal peptide" evidence="13">
    <location>
        <begin position="1"/>
        <end position="23"/>
    </location>
</feature>
<feature type="compositionally biased region" description="Basic residues" evidence="11">
    <location>
        <begin position="1981"/>
        <end position="1991"/>
    </location>
</feature>
<feature type="repeat" description="LDL-receptor class B" evidence="10">
    <location>
        <begin position="1216"/>
        <end position="1258"/>
    </location>
</feature>
<keyword evidence="13" id="KW-0732">Signal</keyword>
<dbReference type="Gene3D" id="4.10.400.10">
    <property type="entry name" value="Low-density Lipoprotein Receptor"/>
    <property type="match status" value="2"/>
</dbReference>
<dbReference type="Pfam" id="PF00057">
    <property type="entry name" value="Ldl_recept_a"/>
    <property type="match status" value="2"/>
</dbReference>
<dbReference type="EMBL" id="JAHIBW010000013">
    <property type="protein sequence ID" value="KAG7305631.1"/>
    <property type="molecule type" value="Genomic_DNA"/>
</dbReference>
<dbReference type="Gene3D" id="3.20.20.80">
    <property type="entry name" value="Glycosidases"/>
    <property type="match status" value="1"/>
</dbReference>
<name>A0ABQ7QKB1_PLUXY</name>
<feature type="region of interest" description="Disordered" evidence="11">
    <location>
        <begin position="1923"/>
        <end position="2025"/>
    </location>
</feature>
<dbReference type="Pfam" id="PF02055">
    <property type="entry name" value="Glyco_hydro_30"/>
    <property type="match status" value="1"/>
</dbReference>
<keyword evidence="6 9" id="KW-1015">Disulfide bond</keyword>
<dbReference type="InterPro" id="IPR000742">
    <property type="entry name" value="EGF"/>
</dbReference>
<feature type="repeat" description="LDL-receptor class B" evidence="10">
    <location>
        <begin position="913"/>
        <end position="955"/>
    </location>
</feature>
<evidence type="ECO:0000256" key="5">
    <source>
        <dbReference type="ARBA" id="ARBA00023136"/>
    </source>
</evidence>
<feature type="region of interest" description="Disordered" evidence="11">
    <location>
        <begin position="83"/>
        <end position="112"/>
    </location>
</feature>
<keyword evidence="7" id="KW-0675">Receptor</keyword>
<dbReference type="InterPro" id="IPR023415">
    <property type="entry name" value="LDLR_class-A_CS"/>
</dbReference>
<keyword evidence="2" id="KW-0245">EGF-like domain</keyword>
<dbReference type="Gene3D" id="2.120.10.30">
    <property type="entry name" value="TolB, C-terminal domain"/>
    <property type="match status" value="4"/>
</dbReference>
<feature type="compositionally biased region" description="Basic residues" evidence="11">
    <location>
        <begin position="1938"/>
        <end position="1947"/>
    </location>
</feature>
<dbReference type="Pfam" id="PF00058">
    <property type="entry name" value="Ldl_recept_b"/>
    <property type="match status" value="7"/>
</dbReference>
<evidence type="ECO:0000256" key="6">
    <source>
        <dbReference type="ARBA" id="ARBA00023157"/>
    </source>
</evidence>
<dbReference type="PROSITE" id="PS51120">
    <property type="entry name" value="LDLRB"/>
    <property type="match status" value="12"/>
</dbReference>
<evidence type="ECO:0000256" key="10">
    <source>
        <dbReference type="PROSITE-ProRule" id="PRU00461"/>
    </source>
</evidence>
<feature type="domain" description="EGF-like" evidence="14">
    <location>
        <begin position="781"/>
        <end position="821"/>
    </location>
</feature>
<dbReference type="InterPro" id="IPR033453">
    <property type="entry name" value="Glyco_hydro_30_TIM-barrel"/>
</dbReference>
<dbReference type="SMART" id="SM00192">
    <property type="entry name" value="LDLa"/>
    <property type="match status" value="2"/>
</dbReference>
<feature type="repeat" description="LDL-receptor class B" evidence="10">
    <location>
        <begin position="869"/>
        <end position="912"/>
    </location>
</feature>
<dbReference type="CDD" id="cd00112">
    <property type="entry name" value="LDLa"/>
    <property type="match status" value="2"/>
</dbReference>
<keyword evidence="16" id="KW-1185">Reference proteome</keyword>
<dbReference type="Proteomes" id="UP000823941">
    <property type="component" value="Chromosome 13"/>
</dbReference>
<dbReference type="PANTHER" id="PTHR46513:SF41">
    <property type="entry name" value="LOW-DENSITY LIPOPROTEIN RECEPTOR-RELATED PROTEIN"/>
    <property type="match status" value="1"/>
</dbReference>
<organism evidence="15 16">
    <name type="scientific">Plutella xylostella</name>
    <name type="common">Diamondback moth</name>
    <name type="synonym">Plutella maculipennis</name>
    <dbReference type="NCBI Taxonomy" id="51655"/>
    <lineage>
        <taxon>Eukaryota</taxon>
        <taxon>Metazoa</taxon>
        <taxon>Ecdysozoa</taxon>
        <taxon>Arthropoda</taxon>
        <taxon>Hexapoda</taxon>
        <taxon>Insecta</taxon>
        <taxon>Pterygota</taxon>
        <taxon>Neoptera</taxon>
        <taxon>Endopterygota</taxon>
        <taxon>Lepidoptera</taxon>
        <taxon>Glossata</taxon>
        <taxon>Ditrysia</taxon>
        <taxon>Yponomeutoidea</taxon>
        <taxon>Plutellidae</taxon>
        <taxon>Plutella</taxon>
    </lineage>
</organism>
<evidence type="ECO:0000256" key="1">
    <source>
        <dbReference type="ARBA" id="ARBA00004167"/>
    </source>
</evidence>
<evidence type="ECO:0000259" key="14">
    <source>
        <dbReference type="SMART" id="SM00181"/>
    </source>
</evidence>
<evidence type="ECO:0000256" key="3">
    <source>
        <dbReference type="ARBA" id="ARBA00022583"/>
    </source>
</evidence>
<evidence type="ECO:0000256" key="2">
    <source>
        <dbReference type="ARBA" id="ARBA00022536"/>
    </source>
</evidence>
<evidence type="ECO:0000256" key="12">
    <source>
        <dbReference type="SAM" id="Phobius"/>
    </source>
</evidence>
<dbReference type="SUPFAM" id="SSF63825">
    <property type="entry name" value="YWTD domain"/>
    <property type="match status" value="4"/>
</dbReference>
<feature type="repeat" description="LDL-receptor class B" evidence="10">
    <location>
        <begin position="642"/>
        <end position="687"/>
    </location>
</feature>
<dbReference type="PANTHER" id="PTHR46513">
    <property type="entry name" value="VITELLOGENIN RECEPTOR-LIKE PROTEIN-RELATED-RELATED"/>
    <property type="match status" value="1"/>
</dbReference>
<dbReference type="InterPro" id="IPR050778">
    <property type="entry name" value="Cueball_EGF_LRP_Nidogen"/>
</dbReference>
<feature type="repeat" description="LDL-receptor class B" evidence="10">
    <location>
        <begin position="1301"/>
        <end position="1343"/>
    </location>
</feature>
<dbReference type="InterPro" id="IPR017853">
    <property type="entry name" value="GH"/>
</dbReference>
<dbReference type="SMART" id="SM00181">
    <property type="entry name" value="EGF"/>
    <property type="match status" value="4"/>
</dbReference>
<evidence type="ECO:0000256" key="9">
    <source>
        <dbReference type="PROSITE-ProRule" id="PRU00124"/>
    </source>
</evidence>
<evidence type="ECO:0000256" key="8">
    <source>
        <dbReference type="ARBA" id="ARBA00023180"/>
    </source>
</evidence>
<dbReference type="PROSITE" id="PS01209">
    <property type="entry name" value="LDLRA_1"/>
    <property type="match status" value="1"/>
</dbReference>
<reference evidence="15 16" key="1">
    <citation type="submission" date="2021-06" db="EMBL/GenBank/DDBJ databases">
        <title>A haploid diamondback moth (Plutella xylostella L.) genome assembly resolves 31 chromosomes and identifies a diamide resistance mutation.</title>
        <authorList>
            <person name="Ward C.M."/>
            <person name="Perry K.D."/>
            <person name="Baker G."/>
            <person name="Powis K."/>
            <person name="Heckel D.G."/>
            <person name="Baxter S.W."/>
        </authorList>
    </citation>
    <scope>NUCLEOTIDE SEQUENCE [LARGE SCALE GENOMIC DNA]</scope>
    <source>
        <strain evidence="15 16">LV</strain>
        <tissue evidence="15">Single pupa</tissue>
    </source>
</reference>
<feature type="repeat" description="LDL-receptor class B" evidence="10">
    <location>
        <begin position="1259"/>
        <end position="1300"/>
    </location>
</feature>
<evidence type="ECO:0000313" key="15">
    <source>
        <dbReference type="EMBL" id="KAG7305631.1"/>
    </source>
</evidence>
<comment type="caution">
    <text evidence="9">Lacks conserved residue(s) required for the propagation of feature annotation.</text>
</comment>
<gene>
    <name evidence="15" type="ORF">JYU34_009725</name>
</gene>
<feature type="domain" description="EGF-like" evidence="14">
    <location>
        <begin position="1826"/>
        <end position="1870"/>
    </location>
</feature>
<dbReference type="SUPFAM" id="SSF57424">
    <property type="entry name" value="LDL receptor-like module"/>
    <property type="match status" value="2"/>
</dbReference>
<feature type="repeat" description="LDL-receptor class B" evidence="10">
    <location>
        <begin position="688"/>
        <end position="730"/>
    </location>
</feature>
<feature type="compositionally biased region" description="Pro residues" evidence="11">
    <location>
        <begin position="2012"/>
        <end position="2025"/>
    </location>
</feature>
<feature type="domain" description="EGF-like" evidence="14">
    <location>
        <begin position="1391"/>
        <end position="1433"/>
    </location>
</feature>
<dbReference type="Pfam" id="PF14670">
    <property type="entry name" value="FXa_inhibition"/>
    <property type="match status" value="3"/>
</dbReference>
<dbReference type="SUPFAM" id="SSF51011">
    <property type="entry name" value="Glycosyl hydrolase domain"/>
    <property type="match status" value="1"/>
</dbReference>
<keyword evidence="3" id="KW-0254">Endocytosis</keyword>
<keyword evidence="12" id="KW-1133">Transmembrane helix</keyword>
<evidence type="ECO:0000313" key="16">
    <source>
        <dbReference type="Proteomes" id="UP000823941"/>
    </source>
</evidence>
<dbReference type="Pfam" id="PF17189">
    <property type="entry name" value="Glyco_hydro_30C"/>
    <property type="match status" value="1"/>
</dbReference>
<keyword evidence="5 12" id="KW-0472">Membrane</keyword>
<dbReference type="InterPro" id="IPR000033">
    <property type="entry name" value="LDLR_classB_rpt"/>
</dbReference>
<dbReference type="InterPro" id="IPR011042">
    <property type="entry name" value="6-blade_b-propeller_TolB-like"/>
</dbReference>
<keyword evidence="4" id="KW-0677">Repeat</keyword>
<accession>A0ABQ7QKB1</accession>
<comment type="caution">
    <text evidence="15">The sequence shown here is derived from an EMBL/GenBank/DDBJ whole genome shotgun (WGS) entry which is preliminary data.</text>
</comment>
<feature type="repeat" description="LDL-receptor class B" evidence="10">
    <location>
        <begin position="1174"/>
        <end position="1215"/>
    </location>
</feature>
<evidence type="ECO:0000256" key="4">
    <source>
        <dbReference type="ARBA" id="ARBA00022737"/>
    </source>
</evidence>
<dbReference type="PRINTS" id="PR00261">
    <property type="entry name" value="LDLRECEPTOR"/>
</dbReference>
<dbReference type="SUPFAM" id="SSF57196">
    <property type="entry name" value="EGF/Laminin"/>
    <property type="match status" value="3"/>
</dbReference>
<feature type="chain" id="PRO_5046142616" description="EGF-like domain-containing protein" evidence="13">
    <location>
        <begin position="24"/>
        <end position="2025"/>
    </location>
</feature>
<sequence>MSLITNLLVSFLIWSTYLSYAKCDVPCAARDVDIEGRSIVCVCNATYCDTISREIPERGKYVVYTSTFAGDRFKKSYGEIETNVNARENENDEDVDEDENGNYEGGEDGETEQPVSILNRGAIRLYANRRFQVIEGFGGSVTDAASINWRKLSDGAQINFINTYFGKDGIEYNLIRVPIGGSDFSEYPYTYNEGPWQDGNLSNYSIVSEDIFFKLPMIKRALRASTSEIKITASTWSPPVWMKTNERITGYGQLKPEFYQAYADYHLLFLEEYSKAEVPIWAITTTNEPINGVAGAPFVRFNSLGWFPSQLARWVYNNLGPTIRQSRFNATKILAIDDQRYMLPVYIYGMEQEEPKAFDYIDGFAIHYYGNFAPASILTAIQNSYPDKILLSTEACEGPMPWDNEKVEIGSWQRAHNYVTSILQDLNNYVVGWIDWNLCLSPTGGPNWADNFVDAPILVYEDSDEFIKQPMYYGMGHFSKFIPRGSRRIRSAQRSLLRVDNLAVITPQGTVVVVLQNKRERAIDLRIQIDWRRLISITLEPQSIKTIEIGVKNLICWSDQTEELIQCTNYNGTSAGEKVRIVSEDLITPTGIALDWYTEKIYWTDGETNRIEVISLDTKYRKVLFWTEVDLARAIAIVPSDGLVFWTDWGEVPKIERAGMDGDPATRKVIVKDKITWPNGITIDYTNKLIYWVDAKLQFVDVIDFEGENRRSVVKEGLQYPYALAMFNDKLYWTDWKTWAIDTFDMTTSGPVRELLKSDPVPVDVRVYDGSRQAMPTGDYPCKVNNGGCSHLCLLSPNSPGYICTCPTGVKLKEGSNTTCYNSPQSLVLVAQRSMISKISLDSPDFTPHPIPLKDVKRAITVDFDPKTEFIYWADNMAKSISRARLDGSDQMTIIHHGITGVPESIAVDSLARNIYWTDPTSDTISVARLDGSYQKVVIHDDLYEPRAIALHPTAGLMFWSDWNDKKPKIERASLDGSGRVLLVSEKLAWPNGIALDTVNNKLYWGDARTHKIEVSNMDGTERKELHNSDILHIFGLTLLGDHLYWTDMQRRTLDRINKVTGADRQPVVDQMANMMGLKAFRLGERQGRNPCVDNNGGCTHLCFNRPHDYVCGCPLGLELISDRKTCVEPEAFLVYSRKNVIGRISIENENNDGILPLKELKEVSALAVHVSGTNIYWSDSKMKTINRCSVNGSNMEKVLEWTGIVEGLAIDWSGENIYWTDTSAQRIEVARLDGSSRRTLVWQGLKKPKSIALDPRKGFMYWSDLGFKSIKRASMDGSSPAVIIEQAGRVNALAIDYESRAIYWAALEPPAIEFAHLDGSGRKKILGDDIPMPYAMTLYNDKVFWGDWTTGDIELVKKTDGSNRQKIHKRLDFISDLKVYHKSRHSGGNQCSVDNGQCSHLCLALPGEDGRADFKCACPTHHKLNRDNLTCSEPEEFLLYAQKNAVGRIMIANGECNDAAIPLSGLKNVKAIDYDPISKLLYWMDDDTHSIRRVAISHSSTSATEATFIVTGLTKPFHLVLDVIGRALYWTCLDSDSINGTSLGNYSLVSVTVKSDNMMPRHLALHQTKRLLIWNDIGLGGIMRANVDGTDRIELAKASNATALTVDQSTGTVYFAMNRQIHAVEIDGKNKRIIWQGGYASSLAIYSGSVYWSGGGGGVQRVPAARRDAPAAPVPHVARVLALRATTQVDRSHPCYGGTVCGGGPGACLADGACGCGPACPRAPACPPQRFTCALSRPPAPPVCIPLAWRCDSQIDLTSDPVLPRAPACPPQRFTCALSRPPAPPVCIPLAWRCDSQIDCPDGSDEAPQECGICASGIRCAKNGPCAETLTDCPEGAFCAGAPIPNAFRCDERLCLPPALLCDGKRHCDDGTDESPAACGDVQKEAISVRHSNAFAACGAVAGMVAVCLVAWAALRRWQRAARRRRQRAPSPALRLARGKPRHGRTHSIALSESICERYPRPTINPPPSPATASGTGPVGRRRPARHYRSSTRPPPPTPCSTDAGESDYRAPPPTPDPPHMYLQ</sequence>
<feature type="domain" description="EGF-like" evidence="14">
    <location>
        <begin position="1091"/>
        <end position="1128"/>
    </location>
</feature>
<feature type="disulfide bond" evidence="9">
    <location>
        <begin position="1851"/>
        <end position="1869"/>
    </location>
</feature>
<evidence type="ECO:0000256" key="7">
    <source>
        <dbReference type="ARBA" id="ARBA00023170"/>
    </source>
</evidence>
<evidence type="ECO:0000256" key="13">
    <source>
        <dbReference type="SAM" id="SignalP"/>
    </source>
</evidence>
<feature type="repeat" description="LDL-receptor class B" evidence="10">
    <location>
        <begin position="553"/>
        <end position="598"/>
    </location>
</feature>
<evidence type="ECO:0000256" key="11">
    <source>
        <dbReference type="SAM" id="MobiDB-lite"/>
    </source>
</evidence>
<dbReference type="SMART" id="SM00135">
    <property type="entry name" value="LY"/>
    <property type="match status" value="18"/>
</dbReference>
<dbReference type="InterPro" id="IPR002172">
    <property type="entry name" value="LDrepeatLR_classA_rpt"/>
</dbReference>
<keyword evidence="12" id="KW-0812">Transmembrane</keyword>
<proteinExistence type="predicted"/>
<feature type="repeat" description="LDL-receptor class B" evidence="10">
    <location>
        <begin position="1001"/>
        <end position="1043"/>
    </location>
</feature>
<comment type="subcellular location">
    <subcellularLocation>
        <location evidence="1">Membrane</location>
        <topology evidence="1">Single-pass membrane protein</topology>
    </subcellularLocation>
</comment>
<dbReference type="InterPro" id="IPR036055">
    <property type="entry name" value="LDL_receptor-like_sf"/>
</dbReference>
<feature type="repeat" description="LDL-receptor class B" evidence="10">
    <location>
        <begin position="599"/>
        <end position="641"/>
    </location>
</feature>
<keyword evidence="8" id="KW-0325">Glycoprotein</keyword>
<protein>
    <recommendedName>
        <fullName evidence="14">EGF-like domain-containing protein</fullName>
    </recommendedName>
</protein>
<dbReference type="PROSITE" id="PS50068">
    <property type="entry name" value="LDLRA_2"/>
    <property type="match status" value="2"/>
</dbReference>
<dbReference type="InterPro" id="IPR033452">
    <property type="entry name" value="GH30_C"/>
</dbReference>